<gene>
    <name evidence="5" type="ORF">FHW18_004785</name>
</gene>
<evidence type="ECO:0000256" key="3">
    <source>
        <dbReference type="SAM" id="MobiDB-lite"/>
    </source>
</evidence>
<dbReference type="PANTHER" id="PTHR30055:SF235">
    <property type="entry name" value="TRANSCRIPTIONAL REGULATORY PROTEIN"/>
    <property type="match status" value="1"/>
</dbReference>
<proteinExistence type="predicted"/>
<dbReference type="PROSITE" id="PS50977">
    <property type="entry name" value="HTH_TETR_2"/>
    <property type="match status" value="1"/>
</dbReference>
<evidence type="ECO:0000259" key="4">
    <source>
        <dbReference type="PROSITE" id="PS50977"/>
    </source>
</evidence>
<dbReference type="InterPro" id="IPR009057">
    <property type="entry name" value="Homeodomain-like_sf"/>
</dbReference>
<comment type="caution">
    <text evidence="5">The sequence shown here is derived from an EMBL/GenBank/DDBJ whole genome shotgun (WGS) entry which is preliminary data.</text>
</comment>
<dbReference type="InterPro" id="IPR050109">
    <property type="entry name" value="HTH-type_TetR-like_transc_reg"/>
</dbReference>
<dbReference type="AlphaFoldDB" id="A0A7Y9IZX2"/>
<dbReference type="SUPFAM" id="SSF46689">
    <property type="entry name" value="Homeodomain-like"/>
    <property type="match status" value="1"/>
</dbReference>
<protein>
    <submittedName>
        <fullName evidence="5">AcrR family transcriptional regulator</fullName>
    </submittedName>
</protein>
<dbReference type="SUPFAM" id="SSF48498">
    <property type="entry name" value="Tetracyclin repressor-like, C-terminal domain"/>
    <property type="match status" value="1"/>
</dbReference>
<accession>A0A7Y9IZX2</accession>
<feature type="region of interest" description="Disordered" evidence="3">
    <location>
        <begin position="1"/>
        <end position="24"/>
    </location>
</feature>
<feature type="DNA-binding region" description="H-T-H motif" evidence="2">
    <location>
        <begin position="47"/>
        <end position="66"/>
    </location>
</feature>
<evidence type="ECO:0000256" key="1">
    <source>
        <dbReference type="ARBA" id="ARBA00023125"/>
    </source>
</evidence>
<dbReference type="Proteomes" id="UP000542125">
    <property type="component" value="Unassembled WGS sequence"/>
</dbReference>
<dbReference type="GO" id="GO:0003700">
    <property type="term" value="F:DNA-binding transcription factor activity"/>
    <property type="evidence" value="ECO:0007669"/>
    <property type="project" value="TreeGrafter"/>
</dbReference>
<dbReference type="Pfam" id="PF00440">
    <property type="entry name" value="TetR_N"/>
    <property type="match status" value="1"/>
</dbReference>
<dbReference type="Gene3D" id="1.10.357.10">
    <property type="entry name" value="Tetracycline Repressor, domain 2"/>
    <property type="match status" value="1"/>
</dbReference>
<keyword evidence="1 2" id="KW-0238">DNA-binding</keyword>
<evidence type="ECO:0000313" key="6">
    <source>
        <dbReference type="Proteomes" id="UP000542125"/>
    </source>
</evidence>
<reference evidence="5 6" key="1">
    <citation type="submission" date="2020-07" db="EMBL/GenBank/DDBJ databases">
        <title>Genomic Encyclopedia of Type Strains, Phase IV (KMG-V): Genome sequencing to study the core and pangenomes of soil and plant-associated prokaryotes.</title>
        <authorList>
            <person name="Whitman W."/>
        </authorList>
    </citation>
    <scope>NUCLEOTIDE SEQUENCE [LARGE SCALE GENOMIC DNA]</scope>
    <source>
        <strain evidence="5 6">SAS40</strain>
    </source>
</reference>
<feature type="domain" description="HTH tetR-type" evidence="4">
    <location>
        <begin position="24"/>
        <end position="84"/>
    </location>
</feature>
<evidence type="ECO:0000313" key="5">
    <source>
        <dbReference type="EMBL" id="NYE85478.1"/>
    </source>
</evidence>
<dbReference type="PRINTS" id="PR00455">
    <property type="entry name" value="HTHTETR"/>
</dbReference>
<keyword evidence="6" id="KW-1185">Reference proteome</keyword>
<dbReference type="GO" id="GO:0000976">
    <property type="term" value="F:transcription cis-regulatory region binding"/>
    <property type="evidence" value="ECO:0007669"/>
    <property type="project" value="TreeGrafter"/>
</dbReference>
<dbReference type="InterPro" id="IPR041586">
    <property type="entry name" value="PsrA_TetR_C"/>
</dbReference>
<evidence type="ECO:0000256" key="2">
    <source>
        <dbReference type="PROSITE-ProRule" id="PRU00335"/>
    </source>
</evidence>
<name>A0A7Y9IZX2_9BURK</name>
<dbReference type="InterPro" id="IPR036271">
    <property type="entry name" value="Tet_transcr_reg_TetR-rel_C_sf"/>
</dbReference>
<organism evidence="5 6">
    <name type="scientific">Pigmentiphaga litoralis</name>
    <dbReference type="NCBI Taxonomy" id="516702"/>
    <lineage>
        <taxon>Bacteria</taxon>
        <taxon>Pseudomonadati</taxon>
        <taxon>Pseudomonadota</taxon>
        <taxon>Betaproteobacteria</taxon>
        <taxon>Burkholderiales</taxon>
        <taxon>Alcaligenaceae</taxon>
        <taxon>Pigmentiphaga</taxon>
    </lineage>
</organism>
<dbReference type="InterPro" id="IPR001647">
    <property type="entry name" value="HTH_TetR"/>
</dbReference>
<dbReference type="PANTHER" id="PTHR30055">
    <property type="entry name" value="HTH-TYPE TRANSCRIPTIONAL REGULATOR RUTR"/>
    <property type="match status" value="1"/>
</dbReference>
<dbReference type="EMBL" id="JACBYR010000002">
    <property type="protein sequence ID" value="NYE85478.1"/>
    <property type="molecule type" value="Genomic_DNA"/>
</dbReference>
<sequence>MVIDTKSPPRSKRARPRPVNEEMPDRRRDIMHAAERLFSRHGYHGVSIRNIADEAGVPLALVGYYYGPKLSLYEEVFRQRAGYIQERLAALDTVWTGASQGEVLERLVRAFVTPALKVASTPDGYQFMRLIARNLTEQGEENARPVQELFDPVARAYIDAFMKAIPGLARKQAVWCYQFALGALMHHITDNRAERLSQGEVSAGNTQFDASCDFLCRFLWAGIHHACQAR</sequence>
<dbReference type="Pfam" id="PF17939">
    <property type="entry name" value="TetR_C_30"/>
    <property type="match status" value="1"/>
</dbReference>
<dbReference type="RefSeq" id="WP_179589438.1">
    <property type="nucleotide sequence ID" value="NZ_JACBYR010000002.1"/>
</dbReference>